<evidence type="ECO:0000256" key="1">
    <source>
        <dbReference type="ARBA" id="ARBA00009915"/>
    </source>
</evidence>
<organism evidence="8 9">
    <name type="scientific">Stephanodiscus triporus</name>
    <dbReference type="NCBI Taxonomy" id="2934178"/>
    <lineage>
        <taxon>Eukaryota</taxon>
        <taxon>Sar</taxon>
        <taxon>Stramenopiles</taxon>
        <taxon>Ochrophyta</taxon>
        <taxon>Bacillariophyta</taxon>
        <taxon>Coscinodiscophyceae</taxon>
        <taxon>Thalassiosirophycidae</taxon>
        <taxon>Stephanodiscales</taxon>
        <taxon>Stephanodiscaceae</taxon>
        <taxon>Stephanodiscus</taxon>
    </lineage>
</organism>
<evidence type="ECO:0000313" key="8">
    <source>
        <dbReference type="EMBL" id="KAL3773000.1"/>
    </source>
</evidence>
<protein>
    <recommendedName>
        <fullName evidence="6">Mitochondrial inner membrane protease ATP23</fullName>
        <ecNumber evidence="6">3.4.24.-</ecNumber>
    </recommendedName>
</protein>
<gene>
    <name evidence="8" type="ORF">ACHAW5_001909</name>
</gene>
<dbReference type="EMBL" id="JALLAZ020001559">
    <property type="protein sequence ID" value="KAL3773000.1"/>
    <property type="molecule type" value="Genomic_DNA"/>
</dbReference>
<evidence type="ECO:0000256" key="6">
    <source>
        <dbReference type="RuleBase" id="RU364057"/>
    </source>
</evidence>
<keyword evidence="9" id="KW-1185">Reference proteome</keyword>
<evidence type="ECO:0000256" key="4">
    <source>
        <dbReference type="ARBA" id="ARBA00022801"/>
    </source>
</evidence>
<evidence type="ECO:0000256" key="2">
    <source>
        <dbReference type="ARBA" id="ARBA00022670"/>
    </source>
</evidence>
<dbReference type="InterPro" id="IPR019165">
    <property type="entry name" value="Peptidase_M76_ATP23"/>
</dbReference>
<name>A0ABD3NA92_9STRA</name>
<dbReference type="GO" id="GO:0008237">
    <property type="term" value="F:metallopeptidase activity"/>
    <property type="evidence" value="ECO:0007669"/>
    <property type="project" value="UniProtKB-KW"/>
</dbReference>
<feature type="compositionally biased region" description="Low complexity" evidence="7">
    <location>
        <begin position="268"/>
        <end position="278"/>
    </location>
</feature>
<dbReference type="GO" id="GO:0006508">
    <property type="term" value="P:proteolysis"/>
    <property type="evidence" value="ECO:0007669"/>
    <property type="project" value="UniProtKB-KW"/>
</dbReference>
<evidence type="ECO:0000256" key="5">
    <source>
        <dbReference type="ARBA" id="ARBA00023049"/>
    </source>
</evidence>
<evidence type="ECO:0000313" key="9">
    <source>
        <dbReference type="Proteomes" id="UP001530315"/>
    </source>
</evidence>
<keyword evidence="4 6" id="KW-0378">Hydrolase</keyword>
<comment type="similarity">
    <text evidence="1 6">Belongs to the peptidase M76 family.</text>
</comment>
<dbReference type="GO" id="GO:0046872">
    <property type="term" value="F:metal ion binding"/>
    <property type="evidence" value="ECO:0007669"/>
    <property type="project" value="UniProtKB-KW"/>
</dbReference>
<feature type="compositionally biased region" description="Pro residues" evidence="7">
    <location>
        <begin position="279"/>
        <end position="289"/>
    </location>
</feature>
<dbReference type="PANTHER" id="PTHR21711">
    <property type="entry name" value="MITOCHONDRIAL INNER MEMBRANE PROTEASE"/>
    <property type="match status" value="1"/>
</dbReference>
<evidence type="ECO:0000256" key="7">
    <source>
        <dbReference type="SAM" id="MobiDB-lite"/>
    </source>
</evidence>
<keyword evidence="5 6" id="KW-0482">Metalloprotease</keyword>
<dbReference type="PANTHER" id="PTHR21711:SF0">
    <property type="entry name" value="MITOCHONDRIAL INNER MEMBRANE PROTEASE ATP23 HOMOLOG"/>
    <property type="match status" value="1"/>
</dbReference>
<keyword evidence="2 6" id="KW-0645">Protease</keyword>
<dbReference type="EC" id="3.4.24.-" evidence="6"/>
<dbReference type="Pfam" id="PF09768">
    <property type="entry name" value="Peptidase_M76"/>
    <property type="match status" value="1"/>
</dbReference>
<feature type="region of interest" description="Disordered" evidence="7">
    <location>
        <begin position="244"/>
        <end position="289"/>
    </location>
</feature>
<keyword evidence="3 6" id="KW-0479">Metal-binding</keyword>
<comment type="caution">
    <text evidence="8">The sequence shown here is derived from an EMBL/GenBank/DDBJ whole genome shotgun (WGS) entry which is preliminary data.</text>
</comment>
<reference evidence="8 9" key="1">
    <citation type="submission" date="2024-10" db="EMBL/GenBank/DDBJ databases">
        <title>Updated reference genomes for cyclostephanoid diatoms.</title>
        <authorList>
            <person name="Roberts W.R."/>
            <person name="Alverson A.J."/>
        </authorList>
    </citation>
    <scope>NUCLEOTIDE SEQUENCE [LARGE SCALE GENOMIC DNA]</scope>
    <source>
        <strain evidence="8 9">AJA276-08</strain>
    </source>
</reference>
<feature type="region of interest" description="Disordered" evidence="7">
    <location>
        <begin position="1"/>
        <end position="26"/>
    </location>
</feature>
<dbReference type="Proteomes" id="UP001530315">
    <property type="component" value="Unassembled WGS sequence"/>
</dbReference>
<evidence type="ECO:0000256" key="3">
    <source>
        <dbReference type="ARBA" id="ARBA00022723"/>
    </source>
</evidence>
<feature type="region of interest" description="Disordered" evidence="7">
    <location>
        <begin position="38"/>
        <end position="68"/>
    </location>
</feature>
<dbReference type="AlphaFoldDB" id="A0ABD3NA92"/>
<proteinExistence type="inferred from homology"/>
<sequence>MSSSSMSAGGRTERDDDGGDGGGGACYELMAGGRGVLISLRNDGRTMSRPPPPPPPPRRIDDVNDDGGGAVVLTTSPYDSAVADARRKDDDDAAVTTIAIECAECKSDTRAEAGARAFVSGPEKLGIVLCSNRLSSQAEVDEVLVHELVHIYDAHSRRMDLRDCRQLAYSEVRAAREAECSNRMTSFTANICAKETATRATRNMFPERGRQCVCDVFDVAVKDHAPFVAKSAKDVAFFRREAGFGGMGSSPPPPPPARRTSAFVEKGQFQQQQQQQPCPSFPPPRWSDR</sequence>
<accession>A0ABD3NA92</accession>